<feature type="domain" description="Disease resistance protein winged helix" evidence="10">
    <location>
        <begin position="434"/>
        <end position="502"/>
    </location>
</feature>
<dbReference type="GO" id="GO:0005524">
    <property type="term" value="F:ATP binding"/>
    <property type="evidence" value="ECO:0007669"/>
    <property type="project" value="UniProtKB-KW"/>
</dbReference>
<organism evidence="13 14">
    <name type="scientific">Vitis vinifera</name>
    <name type="common">Grape</name>
    <dbReference type="NCBI Taxonomy" id="29760"/>
    <lineage>
        <taxon>Eukaryota</taxon>
        <taxon>Viridiplantae</taxon>
        <taxon>Streptophyta</taxon>
        <taxon>Embryophyta</taxon>
        <taxon>Tracheophyta</taxon>
        <taxon>Spermatophyta</taxon>
        <taxon>Magnoliopsida</taxon>
        <taxon>eudicotyledons</taxon>
        <taxon>Gunneridae</taxon>
        <taxon>Pentapetalae</taxon>
        <taxon>rosids</taxon>
        <taxon>Vitales</taxon>
        <taxon>Vitaceae</taxon>
        <taxon>Viteae</taxon>
        <taxon>Vitis</taxon>
    </lineage>
</organism>
<keyword evidence="7" id="KW-0732">Signal</keyword>
<dbReference type="Gene3D" id="1.10.10.10">
    <property type="entry name" value="Winged helix-like DNA-binding domain superfamily/Winged helix DNA-binding domain"/>
    <property type="match status" value="1"/>
</dbReference>
<comment type="caution">
    <text evidence="13">The sequence shown here is derived from an EMBL/GenBank/DDBJ whole genome shotgun (WGS) entry which is preliminary data.</text>
</comment>
<dbReference type="InterPro" id="IPR032675">
    <property type="entry name" value="LRR_dom_sf"/>
</dbReference>
<dbReference type="InterPro" id="IPR058922">
    <property type="entry name" value="WHD_DRP"/>
</dbReference>
<evidence type="ECO:0000256" key="4">
    <source>
        <dbReference type="ARBA" id="ARBA00022821"/>
    </source>
</evidence>
<evidence type="ECO:0000259" key="12">
    <source>
        <dbReference type="Pfam" id="PF25019"/>
    </source>
</evidence>
<feature type="chain" id="PRO_5019494139" evidence="7">
    <location>
        <begin position="21"/>
        <end position="1448"/>
    </location>
</feature>
<dbReference type="Pfam" id="PF25013">
    <property type="entry name" value="LRR_Zer-1"/>
    <property type="match status" value="1"/>
</dbReference>
<dbReference type="Proteomes" id="UP000288805">
    <property type="component" value="Unassembled WGS sequence"/>
</dbReference>
<dbReference type="GO" id="GO:0006952">
    <property type="term" value="P:defense response"/>
    <property type="evidence" value="ECO:0007669"/>
    <property type="project" value="UniProtKB-KW"/>
</dbReference>
<evidence type="ECO:0000256" key="3">
    <source>
        <dbReference type="ARBA" id="ARBA00022741"/>
    </source>
</evidence>
<dbReference type="Pfam" id="PF00931">
    <property type="entry name" value="NB-ARC"/>
    <property type="match status" value="1"/>
</dbReference>
<dbReference type="Gene3D" id="1.20.5.4130">
    <property type="match status" value="1"/>
</dbReference>
<sequence>MAGAIVGGALLSASIQVLLARMASPEVLTFLRRQRLSATLLRKLRIKLLAVQVVLDDAEAKQFTKSAVKDWLDDLKDAVYDAEDLLDDITTEALRCKMESDAQTSATQVRDITSASLNPFGEGIESRVEEITDKLEYLAQEKDVLGLKEGVGEKLSQRWPATSLVDESGEVYGREGNIQEIVEYLLSHNASGNKISVIALVGMGGIGKTTLAKLVYNDRRVVECFDLKAWVCVSDEFDPVRITKTILKEIDSGASEKYSDDSDLNLLQLKVKERLSKKKFLLVLDDVWNENYNNWDMLQTPFTVGRHGSKIIVTTRSDKVASIMRSVRIHHLGQLSFEDCWSLFAKHAFENGDSSLHPELEEIGKGIVKKCKGLPLAAKTLGGALYSELRVKEWEFVLNSETWDLPNDEILPALRLSYSFLPSHLKRCFAYCSIFPKDYEFEKENLILLWMAEGFLQQFENKKTMEEVGDGYFYDLLSRSFFQKSNSHASYFVMHDLIHDLAQLVSGKFCVQLKDGKMNRILEKLRHLSYFRSEYDQFERFETLNEVNGLRTFFPLNLRTWPREDKVSKKRYPSSHKYVLEFRLSTRVWNDLLMKVQYLRVLSLCYYEITDLSNSISNLKHLRYLDLTYALIKRLPESVCSLYNLQTLILYNCECLVELPKMMCKMISLRHLDIRHSKVKEMPSHMGQLKSLQKLSNYIVGKQSGTRVGELRKLSHIGGSLVIQELQNVVDAKDASEANLVGKKYLDELQLEWNRGSHFEQNGADIVLNNLQPHSNLKRLTIYSYGGSRFPDWLVGPSILNVVSLRLWNCKNVSTFPSLGQLPSLKHLYILGLREIERVGVEFYGTDPSFVSLKALSFRGMPKWKEWLCMGDQGGEFPRLKELYIDDCPKLIGDLPTDLLFLTTLRIEKCEQLVAPLPRVPAILRLTTRIRDISQWKELPPLLQNLSIQNSESLLEEGMLQSNTCLRELRIRNCSFSRPLCRVCLPITLKSLYIEECKKLEFLLPEFLKCHHPSLDLFRISRSTCNSLSSFPLGNFPSLTHLIISDLKGLASLSISISEGDVTALHGLHIIRCPNLVSIELPALDFSRYHILNCKNLKWLLHNATCFQSLTIEGCPELIFPIQGLQGLSSLTSLKISDLPNLMSLESLELQLLTSLEKLEIRNCPKLQFLTEEQLPTNLSVLTIQNCPLLKDRCKFLTGEDWHHIAHIPHIVIDDQVMSSVMLHSGSDQHIFIRNLSQDFLHPKNHELILCWRNYRSSTLLESGGCSRLYDSSSLRLHQRWYLSSSLKTTDIRFRHLKLKIFSFCHAISFSLHDCHPPLSFTLLMGLPSNLNSLTITNCNKLTSHMDCGLQGLASLTSLKISEKLLPTSLSVPTIQNCPIAERLSVILLSCKLMLKSQAALQMLGEERSQTIFKVIAVQSMVLFHQVQEEALPKPPYAIHGPLAASEI</sequence>
<keyword evidence="3" id="KW-0547">Nucleotide-binding</keyword>
<dbReference type="InterPro" id="IPR036388">
    <property type="entry name" value="WH-like_DNA-bd_sf"/>
</dbReference>
<evidence type="ECO:0000259" key="9">
    <source>
        <dbReference type="Pfam" id="PF18052"/>
    </source>
</evidence>
<dbReference type="InterPro" id="IPR042197">
    <property type="entry name" value="Apaf_helical"/>
</dbReference>
<dbReference type="InterPro" id="IPR027417">
    <property type="entry name" value="P-loop_NTPase"/>
</dbReference>
<evidence type="ECO:0000256" key="6">
    <source>
        <dbReference type="SAM" id="Coils"/>
    </source>
</evidence>
<dbReference type="Pfam" id="PF18052">
    <property type="entry name" value="Rx_N"/>
    <property type="match status" value="1"/>
</dbReference>
<evidence type="ECO:0000256" key="1">
    <source>
        <dbReference type="ARBA" id="ARBA00022614"/>
    </source>
</evidence>
<dbReference type="PRINTS" id="PR00364">
    <property type="entry name" value="DISEASERSIST"/>
</dbReference>
<evidence type="ECO:0000256" key="7">
    <source>
        <dbReference type="SAM" id="SignalP"/>
    </source>
</evidence>
<dbReference type="Gene3D" id="3.80.10.10">
    <property type="entry name" value="Ribonuclease Inhibitor"/>
    <property type="match status" value="2"/>
</dbReference>
<feature type="domain" description="Disease resistance N-terminal" evidence="9">
    <location>
        <begin position="11"/>
        <end position="101"/>
    </location>
</feature>
<dbReference type="FunFam" id="1.10.10.10:FF:000322">
    <property type="entry name" value="Probable disease resistance protein At1g63360"/>
    <property type="match status" value="1"/>
</dbReference>
<feature type="domain" description="NB-ARC" evidence="8">
    <location>
        <begin position="175"/>
        <end position="351"/>
    </location>
</feature>
<name>A0A438CMZ4_VITVI</name>
<evidence type="ECO:0000259" key="11">
    <source>
        <dbReference type="Pfam" id="PF25013"/>
    </source>
</evidence>
<keyword evidence="6" id="KW-0175">Coiled coil</keyword>
<dbReference type="SUPFAM" id="SSF52058">
    <property type="entry name" value="L domain-like"/>
    <property type="match status" value="2"/>
</dbReference>
<reference evidence="13 14" key="1">
    <citation type="journal article" date="2018" name="PLoS Genet.">
        <title>Population sequencing reveals clonal diversity and ancestral inbreeding in the grapevine cultivar Chardonnay.</title>
        <authorList>
            <person name="Roach M.J."/>
            <person name="Johnson D.L."/>
            <person name="Bohlmann J."/>
            <person name="van Vuuren H.J."/>
            <person name="Jones S.J."/>
            <person name="Pretorius I.S."/>
            <person name="Schmidt S.A."/>
            <person name="Borneman A.R."/>
        </authorList>
    </citation>
    <scope>NUCLEOTIDE SEQUENCE [LARGE SCALE GENOMIC DNA]</scope>
    <source>
        <strain evidence="14">cv. Chardonnay</strain>
        <tissue evidence="13">Leaf</tissue>
    </source>
</reference>
<keyword evidence="4" id="KW-0611">Plant defense</keyword>
<feature type="coiled-coil region" evidence="6">
    <location>
        <begin position="41"/>
        <end position="92"/>
    </location>
</feature>
<dbReference type="GO" id="GO:0043531">
    <property type="term" value="F:ADP binding"/>
    <property type="evidence" value="ECO:0007669"/>
    <property type="project" value="InterPro"/>
</dbReference>
<gene>
    <name evidence="13" type="primary">RPPL1_158</name>
    <name evidence="13" type="ORF">CK203_090900</name>
</gene>
<dbReference type="InterPro" id="IPR056845">
    <property type="entry name" value="LRR_Zer-1"/>
</dbReference>
<dbReference type="PANTHER" id="PTHR36766:SF40">
    <property type="entry name" value="DISEASE RESISTANCE PROTEIN RGA3"/>
    <property type="match status" value="1"/>
</dbReference>
<dbReference type="GO" id="GO:0051707">
    <property type="term" value="P:response to other organism"/>
    <property type="evidence" value="ECO:0007669"/>
    <property type="project" value="UniProtKB-ARBA"/>
</dbReference>
<dbReference type="EMBL" id="QGNW01002171">
    <property type="protein sequence ID" value="RVW24548.1"/>
    <property type="molecule type" value="Genomic_DNA"/>
</dbReference>
<dbReference type="PANTHER" id="PTHR36766">
    <property type="entry name" value="PLANT BROAD-SPECTRUM MILDEW RESISTANCE PROTEIN RPW8"/>
    <property type="match status" value="1"/>
</dbReference>
<proteinExistence type="predicted"/>
<dbReference type="SUPFAM" id="SSF52540">
    <property type="entry name" value="P-loop containing nucleoside triphosphate hydrolases"/>
    <property type="match status" value="1"/>
</dbReference>
<dbReference type="Pfam" id="PF25019">
    <property type="entry name" value="LRR_R13L1-DRL21"/>
    <property type="match status" value="1"/>
</dbReference>
<dbReference type="Pfam" id="PF23559">
    <property type="entry name" value="WHD_DRP"/>
    <property type="match status" value="1"/>
</dbReference>
<dbReference type="InterPro" id="IPR041118">
    <property type="entry name" value="Rx_N"/>
</dbReference>
<feature type="signal peptide" evidence="7">
    <location>
        <begin position="1"/>
        <end position="20"/>
    </location>
</feature>
<dbReference type="InterPro" id="IPR056789">
    <property type="entry name" value="LRR_R13L1-DRL21"/>
</dbReference>
<protein>
    <submittedName>
        <fullName evidence="13">Putative disease resistance RPP13-like protein 1</fullName>
    </submittedName>
</protein>
<keyword evidence="2" id="KW-0677">Repeat</keyword>
<feature type="domain" description="Zer-1-like leucine-rich repeats region" evidence="11">
    <location>
        <begin position="616"/>
        <end position="696"/>
    </location>
</feature>
<evidence type="ECO:0000256" key="2">
    <source>
        <dbReference type="ARBA" id="ARBA00022737"/>
    </source>
</evidence>
<keyword evidence="5" id="KW-0067">ATP-binding</keyword>
<evidence type="ECO:0000259" key="10">
    <source>
        <dbReference type="Pfam" id="PF23559"/>
    </source>
</evidence>
<feature type="domain" description="R13L1/DRL21-like LRR repeat region" evidence="12">
    <location>
        <begin position="709"/>
        <end position="831"/>
    </location>
</feature>
<keyword evidence="1" id="KW-0433">Leucine-rich repeat</keyword>
<dbReference type="FunFam" id="3.40.50.300:FF:001091">
    <property type="entry name" value="Probable disease resistance protein At1g61300"/>
    <property type="match status" value="1"/>
</dbReference>
<accession>A0A438CMZ4</accession>
<evidence type="ECO:0000256" key="5">
    <source>
        <dbReference type="ARBA" id="ARBA00022840"/>
    </source>
</evidence>
<evidence type="ECO:0000313" key="14">
    <source>
        <dbReference type="Proteomes" id="UP000288805"/>
    </source>
</evidence>
<evidence type="ECO:0000313" key="13">
    <source>
        <dbReference type="EMBL" id="RVW24548.1"/>
    </source>
</evidence>
<dbReference type="Gene3D" id="1.10.8.430">
    <property type="entry name" value="Helical domain of apoptotic protease-activating factors"/>
    <property type="match status" value="1"/>
</dbReference>
<dbReference type="Gene3D" id="3.40.50.300">
    <property type="entry name" value="P-loop containing nucleotide triphosphate hydrolases"/>
    <property type="match status" value="1"/>
</dbReference>
<evidence type="ECO:0000259" key="8">
    <source>
        <dbReference type="Pfam" id="PF00931"/>
    </source>
</evidence>
<dbReference type="InterPro" id="IPR002182">
    <property type="entry name" value="NB-ARC"/>
</dbReference>